<dbReference type="NCBIfam" id="NF003816">
    <property type="entry name" value="PRK05406.1-5"/>
    <property type="match status" value="1"/>
</dbReference>
<dbReference type="InterPro" id="IPR005501">
    <property type="entry name" value="LamB/YcsF/PxpA-like"/>
</dbReference>
<dbReference type="Pfam" id="PF03746">
    <property type="entry name" value="LamB_YcsF"/>
    <property type="match status" value="1"/>
</dbReference>
<gene>
    <name evidence="1" type="ORF">P0Y53_18140</name>
</gene>
<sequence length="247" mass="26528">MLSIDLNCDLGESTHLWPYDIKNELALLPYISSMNLACGLHAGDPHTLHELVQAGLRANLRIGAHPGFNDRENFGRKELKIAPHKIYDLVLYQLGALQGFLSVHNGVMHHVKPHGALYNMAARDATLAAAIASAVKAFNPRLILMGLAGSQLIRMAEVVGLPTSSEVFADRSYQADGSLTPRDQPGALLDDPEKVVAQITQMLNSGSVTTVDGQEIPVFADTVCIHGDGSNALELAKAIHTAVQLTI</sequence>
<dbReference type="SUPFAM" id="SSF88713">
    <property type="entry name" value="Glycoside hydrolase/deacetylase"/>
    <property type="match status" value="1"/>
</dbReference>
<name>A0AAJ5WPA2_9BACT</name>
<evidence type="ECO:0000313" key="1">
    <source>
        <dbReference type="EMBL" id="WEK34411.1"/>
    </source>
</evidence>
<organism evidence="1 2">
    <name type="scientific">Candidatus Pseudobacter hemicellulosilyticus</name>
    <dbReference type="NCBI Taxonomy" id="3121375"/>
    <lineage>
        <taxon>Bacteria</taxon>
        <taxon>Pseudomonadati</taxon>
        <taxon>Bacteroidota</taxon>
        <taxon>Chitinophagia</taxon>
        <taxon>Chitinophagales</taxon>
        <taxon>Chitinophagaceae</taxon>
        <taxon>Pseudobacter</taxon>
    </lineage>
</organism>
<dbReference type="PANTHER" id="PTHR30292">
    <property type="entry name" value="UNCHARACTERIZED PROTEIN YBGL-RELATED"/>
    <property type="match status" value="1"/>
</dbReference>
<dbReference type="CDD" id="cd10787">
    <property type="entry name" value="LamB_YcsF_like"/>
    <property type="match status" value="1"/>
</dbReference>
<dbReference type="Gene3D" id="3.20.20.370">
    <property type="entry name" value="Glycoside hydrolase/deacetylase"/>
    <property type="match status" value="1"/>
</dbReference>
<evidence type="ECO:0000313" key="2">
    <source>
        <dbReference type="Proteomes" id="UP001220610"/>
    </source>
</evidence>
<dbReference type="Proteomes" id="UP001220610">
    <property type="component" value="Chromosome"/>
</dbReference>
<accession>A0AAJ5WPA2</accession>
<dbReference type="InterPro" id="IPR011330">
    <property type="entry name" value="Glyco_hydro/deAcase_b/a-brl"/>
</dbReference>
<dbReference type="AlphaFoldDB" id="A0AAJ5WPA2"/>
<reference evidence="1" key="1">
    <citation type="submission" date="2023-03" db="EMBL/GenBank/DDBJ databases">
        <title>Andean soil-derived lignocellulolytic bacterial consortium as a source of novel taxa and putative plastic-active enzymes.</title>
        <authorList>
            <person name="Diaz-Garcia L."/>
            <person name="Chuvochina M."/>
            <person name="Feuerriegel G."/>
            <person name="Bunk B."/>
            <person name="Sproer C."/>
            <person name="Streit W.R."/>
            <person name="Rodriguez L.M."/>
            <person name="Overmann J."/>
            <person name="Jimenez D.J."/>
        </authorList>
    </citation>
    <scope>NUCLEOTIDE SEQUENCE</scope>
    <source>
        <strain evidence="1">MAG 7</strain>
    </source>
</reference>
<dbReference type="PANTHER" id="PTHR30292:SF0">
    <property type="entry name" value="5-OXOPROLINASE SUBUNIT A"/>
    <property type="match status" value="1"/>
</dbReference>
<dbReference type="GO" id="GO:0005975">
    <property type="term" value="P:carbohydrate metabolic process"/>
    <property type="evidence" value="ECO:0007669"/>
    <property type="project" value="InterPro"/>
</dbReference>
<proteinExistence type="predicted"/>
<protein>
    <submittedName>
        <fullName evidence="1">LamB/YcsF family protein</fullName>
    </submittedName>
</protein>
<dbReference type="NCBIfam" id="NF003814">
    <property type="entry name" value="PRK05406.1-3"/>
    <property type="match status" value="1"/>
</dbReference>
<dbReference type="EMBL" id="CP119311">
    <property type="protein sequence ID" value="WEK34411.1"/>
    <property type="molecule type" value="Genomic_DNA"/>
</dbReference>